<evidence type="ECO:0000313" key="3">
    <source>
        <dbReference type="Proteomes" id="UP001172102"/>
    </source>
</evidence>
<sequence length="209" mass="21892">MLPLLLLFPLTLALANPLLPWQITHLGTHSPSGRAGNSPYSSLFLSITDPNTLSLGRTRSGPALFPPSTVNCTLKWLAYGGEQPYGRATPCTAIGHGRWTVEMVRANHSGYGGSGTTDFVVGLRLEESIILNEGAVSLVFGGAQGFWLSTEDGNLFGSCGGSGVCNWGLKNGTVLVTQELVEARCLGNTGCVKIPDFEVLPGGLSGEGD</sequence>
<keyword evidence="1" id="KW-0732">Signal</keyword>
<comment type="caution">
    <text evidence="2">The sequence shown here is derived from an EMBL/GenBank/DDBJ whole genome shotgun (WGS) entry which is preliminary data.</text>
</comment>
<accession>A0AA39ZVP4</accession>
<dbReference type="AlphaFoldDB" id="A0AA39ZVP4"/>
<proteinExistence type="predicted"/>
<name>A0AA39ZVP4_9PEZI</name>
<gene>
    <name evidence="2" type="ORF">B0H67DRAFT_497478</name>
</gene>
<protein>
    <submittedName>
        <fullName evidence="2">Uncharacterized protein</fullName>
    </submittedName>
</protein>
<dbReference type="Proteomes" id="UP001172102">
    <property type="component" value="Unassembled WGS sequence"/>
</dbReference>
<reference evidence="2" key="1">
    <citation type="submission" date="2023-06" db="EMBL/GenBank/DDBJ databases">
        <title>Genome-scale phylogeny and comparative genomics of the fungal order Sordariales.</title>
        <authorList>
            <consortium name="Lawrence Berkeley National Laboratory"/>
            <person name="Hensen N."/>
            <person name="Bonometti L."/>
            <person name="Westerberg I."/>
            <person name="Brannstrom I.O."/>
            <person name="Guillou S."/>
            <person name="Cros-Aarteil S."/>
            <person name="Calhoun S."/>
            <person name="Haridas S."/>
            <person name="Kuo A."/>
            <person name="Mondo S."/>
            <person name="Pangilinan J."/>
            <person name="Riley R."/>
            <person name="Labutti K."/>
            <person name="Andreopoulos B."/>
            <person name="Lipzen A."/>
            <person name="Chen C."/>
            <person name="Yanf M."/>
            <person name="Daum C."/>
            <person name="Ng V."/>
            <person name="Clum A."/>
            <person name="Steindorff A."/>
            <person name="Ohm R."/>
            <person name="Martin F."/>
            <person name="Silar P."/>
            <person name="Natvig D."/>
            <person name="Lalanne C."/>
            <person name="Gautier V."/>
            <person name="Ament-Velasquez S.L."/>
            <person name="Kruys A."/>
            <person name="Hutchinson M.I."/>
            <person name="Powell A.J."/>
            <person name="Barry K."/>
            <person name="Miller A.N."/>
            <person name="Grigoriev I.V."/>
            <person name="Debuchy R."/>
            <person name="Gladieux P."/>
            <person name="Thoren M.H."/>
            <person name="Johannesson H."/>
        </authorList>
    </citation>
    <scope>NUCLEOTIDE SEQUENCE</scope>
    <source>
        <strain evidence="2">SMH4607-1</strain>
    </source>
</reference>
<organism evidence="2 3">
    <name type="scientific">Lasiosphaeris hirsuta</name>
    <dbReference type="NCBI Taxonomy" id="260670"/>
    <lineage>
        <taxon>Eukaryota</taxon>
        <taxon>Fungi</taxon>
        <taxon>Dikarya</taxon>
        <taxon>Ascomycota</taxon>
        <taxon>Pezizomycotina</taxon>
        <taxon>Sordariomycetes</taxon>
        <taxon>Sordariomycetidae</taxon>
        <taxon>Sordariales</taxon>
        <taxon>Lasiosphaeriaceae</taxon>
        <taxon>Lasiosphaeris</taxon>
    </lineage>
</organism>
<dbReference type="EMBL" id="JAUKUA010000007">
    <property type="protein sequence ID" value="KAK0704415.1"/>
    <property type="molecule type" value="Genomic_DNA"/>
</dbReference>
<evidence type="ECO:0000313" key="2">
    <source>
        <dbReference type="EMBL" id="KAK0704415.1"/>
    </source>
</evidence>
<keyword evidence="3" id="KW-1185">Reference proteome</keyword>
<feature type="chain" id="PRO_5041205284" evidence="1">
    <location>
        <begin position="16"/>
        <end position="209"/>
    </location>
</feature>
<evidence type="ECO:0000256" key="1">
    <source>
        <dbReference type="SAM" id="SignalP"/>
    </source>
</evidence>
<feature type="signal peptide" evidence="1">
    <location>
        <begin position="1"/>
        <end position="15"/>
    </location>
</feature>